<evidence type="ECO:0000313" key="6">
    <source>
        <dbReference type="EMBL" id="KAF2180156.1"/>
    </source>
</evidence>
<dbReference type="OrthoDB" id="3358017at2759"/>
<feature type="transmembrane region" description="Helical" evidence="5">
    <location>
        <begin position="161"/>
        <end position="183"/>
    </location>
</feature>
<feature type="transmembrane region" description="Helical" evidence="5">
    <location>
        <begin position="88"/>
        <end position="112"/>
    </location>
</feature>
<proteinExistence type="predicted"/>
<keyword evidence="3 5" id="KW-1133">Transmembrane helix</keyword>
<evidence type="ECO:0000256" key="5">
    <source>
        <dbReference type="SAM" id="Phobius"/>
    </source>
</evidence>
<dbReference type="Proteomes" id="UP000800200">
    <property type="component" value="Unassembled WGS sequence"/>
</dbReference>
<evidence type="ECO:0000256" key="3">
    <source>
        <dbReference type="ARBA" id="ARBA00022989"/>
    </source>
</evidence>
<keyword evidence="2 5" id="KW-0812">Transmembrane</keyword>
<dbReference type="PANTHER" id="PTHR31465">
    <property type="entry name" value="PROTEIN RTA1-RELATED"/>
    <property type="match status" value="1"/>
</dbReference>
<accession>A0A6A6DRA1</accession>
<dbReference type="Pfam" id="PF04479">
    <property type="entry name" value="RTA1"/>
    <property type="match status" value="1"/>
</dbReference>
<gene>
    <name evidence="6" type="ORF">K469DRAFT_294807</name>
</gene>
<organism evidence="6 7">
    <name type="scientific">Zopfia rhizophila CBS 207.26</name>
    <dbReference type="NCBI Taxonomy" id="1314779"/>
    <lineage>
        <taxon>Eukaryota</taxon>
        <taxon>Fungi</taxon>
        <taxon>Dikarya</taxon>
        <taxon>Ascomycota</taxon>
        <taxon>Pezizomycotina</taxon>
        <taxon>Dothideomycetes</taxon>
        <taxon>Dothideomycetes incertae sedis</taxon>
        <taxon>Zopfiaceae</taxon>
        <taxon>Zopfia</taxon>
    </lineage>
</organism>
<protein>
    <submittedName>
        <fullName evidence="6">RTA1-domain-containing protein</fullName>
    </submittedName>
</protein>
<feature type="transmembrane region" description="Helical" evidence="5">
    <location>
        <begin position="242"/>
        <end position="263"/>
    </location>
</feature>
<feature type="transmembrane region" description="Helical" evidence="5">
    <location>
        <begin position="50"/>
        <end position="68"/>
    </location>
</feature>
<keyword evidence="7" id="KW-1185">Reference proteome</keyword>
<dbReference type="InterPro" id="IPR007568">
    <property type="entry name" value="RTA1"/>
</dbReference>
<name>A0A6A6DRA1_9PEZI</name>
<comment type="subcellular location">
    <subcellularLocation>
        <location evidence="1">Membrane</location>
        <topology evidence="1">Multi-pass membrane protein</topology>
    </subcellularLocation>
</comment>
<feature type="transmembrane region" description="Helical" evidence="5">
    <location>
        <begin position="275"/>
        <end position="295"/>
    </location>
</feature>
<dbReference type="EMBL" id="ML994660">
    <property type="protein sequence ID" value="KAF2180156.1"/>
    <property type="molecule type" value="Genomic_DNA"/>
</dbReference>
<dbReference type="GO" id="GO:0016020">
    <property type="term" value="C:membrane"/>
    <property type="evidence" value="ECO:0007669"/>
    <property type="project" value="UniProtKB-SubCell"/>
</dbReference>
<feature type="transmembrane region" description="Helical" evidence="5">
    <location>
        <begin position="124"/>
        <end position="141"/>
    </location>
</feature>
<dbReference type="AlphaFoldDB" id="A0A6A6DRA1"/>
<dbReference type="PANTHER" id="PTHR31465:SF1">
    <property type="entry name" value="PROTEIN RTA1-RELATED"/>
    <property type="match status" value="1"/>
</dbReference>
<evidence type="ECO:0000256" key="2">
    <source>
        <dbReference type="ARBA" id="ARBA00022692"/>
    </source>
</evidence>
<sequence length="342" mass="38634">MGENYRPSLDDPHVWVPYRYHPSRTAAIIFVAAFALTTILHSYQVFRRKTWYFIPLVVGGIFETLGFLGRILSTNDLWALGPFIMQSLLLLVAPALFAASIYIILGRIILLADGEKYSLIRQKWLTKIFVTGDVISFLVQGGGGGIQAAGSLALLHTGEKIIIVGLFIQLAFFGFFIVIAGLFHYRLVKANPTPSSKSFDPLLTMPSTEVRRPRPLTASSSAPLSPTNDLNIHDLPWKRHIYALYVASALIMIRSVFRVIEYLQGNNGYLLRHEVFLYVFDGLLMFGVMSLFNWIHPAQVTDLYQRRMVEEGMRYSLRENREGYLRSQEGNVERGISKGQAL</sequence>
<evidence type="ECO:0000313" key="7">
    <source>
        <dbReference type="Proteomes" id="UP000800200"/>
    </source>
</evidence>
<keyword evidence="4 5" id="KW-0472">Membrane</keyword>
<evidence type="ECO:0000256" key="4">
    <source>
        <dbReference type="ARBA" id="ARBA00023136"/>
    </source>
</evidence>
<reference evidence="6" key="1">
    <citation type="journal article" date="2020" name="Stud. Mycol.">
        <title>101 Dothideomycetes genomes: a test case for predicting lifestyles and emergence of pathogens.</title>
        <authorList>
            <person name="Haridas S."/>
            <person name="Albert R."/>
            <person name="Binder M."/>
            <person name="Bloem J."/>
            <person name="Labutti K."/>
            <person name="Salamov A."/>
            <person name="Andreopoulos B."/>
            <person name="Baker S."/>
            <person name="Barry K."/>
            <person name="Bills G."/>
            <person name="Bluhm B."/>
            <person name="Cannon C."/>
            <person name="Castanera R."/>
            <person name="Culley D."/>
            <person name="Daum C."/>
            <person name="Ezra D."/>
            <person name="Gonzalez J."/>
            <person name="Henrissat B."/>
            <person name="Kuo A."/>
            <person name="Liang C."/>
            <person name="Lipzen A."/>
            <person name="Lutzoni F."/>
            <person name="Magnuson J."/>
            <person name="Mondo S."/>
            <person name="Nolan M."/>
            <person name="Ohm R."/>
            <person name="Pangilinan J."/>
            <person name="Park H.-J."/>
            <person name="Ramirez L."/>
            <person name="Alfaro M."/>
            <person name="Sun H."/>
            <person name="Tritt A."/>
            <person name="Yoshinaga Y."/>
            <person name="Zwiers L.-H."/>
            <person name="Turgeon B."/>
            <person name="Goodwin S."/>
            <person name="Spatafora J."/>
            <person name="Crous P."/>
            <person name="Grigoriev I."/>
        </authorList>
    </citation>
    <scope>NUCLEOTIDE SEQUENCE</scope>
    <source>
        <strain evidence="6">CBS 207.26</strain>
    </source>
</reference>
<evidence type="ECO:0000256" key="1">
    <source>
        <dbReference type="ARBA" id="ARBA00004141"/>
    </source>
</evidence>
<feature type="transmembrane region" description="Helical" evidence="5">
    <location>
        <begin position="25"/>
        <end position="43"/>
    </location>
</feature>